<evidence type="ECO:0000256" key="1">
    <source>
        <dbReference type="ARBA" id="ARBA00004651"/>
    </source>
</evidence>
<evidence type="ECO:0000256" key="7">
    <source>
        <dbReference type="SAM" id="Phobius"/>
    </source>
</evidence>
<keyword evidence="2" id="KW-1003">Cell membrane</keyword>
<dbReference type="InterPro" id="IPR032689">
    <property type="entry name" value="TraG-D_C"/>
</dbReference>
<dbReference type="Pfam" id="PF09397">
    <property type="entry name" value="FtsK_gamma"/>
    <property type="match status" value="2"/>
</dbReference>
<feature type="region of interest" description="Disordered" evidence="6">
    <location>
        <begin position="1116"/>
        <end position="1180"/>
    </location>
</feature>
<evidence type="ECO:0000256" key="3">
    <source>
        <dbReference type="ARBA" id="ARBA00022692"/>
    </source>
</evidence>
<reference evidence="9 10" key="1">
    <citation type="submission" date="2012-12" db="EMBL/GenBank/DDBJ databases">
        <title>The Genome Sequence of Bacillus cereus VD021.</title>
        <authorList>
            <consortium name="The Broad Institute Genome Sequencing Platform"/>
            <consortium name="The Broad Institute Genome Sequencing Center for Infectious Disease"/>
            <person name="Feldgarden M."/>
            <person name="Van der Auwera G.A."/>
            <person name="Mahillon J."/>
            <person name="Duprez V."/>
            <person name="Timmery S."/>
            <person name="Mattelet C."/>
            <person name="Dierick K."/>
            <person name="Sun M."/>
            <person name="Yu Z."/>
            <person name="Zhu L."/>
            <person name="Hu X."/>
            <person name="Shank E.B."/>
            <person name="Swiecicka I."/>
            <person name="Hansen B.M."/>
            <person name="Andrup L."/>
            <person name="Walker B."/>
            <person name="Young S.K."/>
            <person name="Zeng Q."/>
            <person name="Gargeya S."/>
            <person name="Fitzgerald M."/>
            <person name="Haas B."/>
            <person name="Abouelleil A."/>
            <person name="Alvarado L."/>
            <person name="Arachchi H.M."/>
            <person name="Berlin A.M."/>
            <person name="Chapman S.B."/>
            <person name="Dewar J."/>
            <person name="Goldberg J."/>
            <person name="Griggs A."/>
            <person name="Gujja S."/>
            <person name="Hansen M."/>
            <person name="Howarth C."/>
            <person name="Imamovic A."/>
            <person name="Larimer J."/>
            <person name="McCowan C."/>
            <person name="Murphy C."/>
            <person name="Neiman D."/>
            <person name="Pearson M."/>
            <person name="Priest M."/>
            <person name="Roberts A."/>
            <person name="Saif S."/>
            <person name="Shea T."/>
            <person name="Sisk P."/>
            <person name="Sykes S."/>
            <person name="Wortman J."/>
            <person name="Nusbaum C."/>
            <person name="Birren B."/>
        </authorList>
    </citation>
    <scope>NUCLEOTIDE SEQUENCE [LARGE SCALE GENOMIC DNA]</scope>
    <source>
        <strain evidence="9 10">VD021</strain>
    </source>
</reference>
<feature type="compositionally biased region" description="Basic and acidic residues" evidence="6">
    <location>
        <begin position="1116"/>
        <end position="1143"/>
    </location>
</feature>
<evidence type="ECO:0000256" key="5">
    <source>
        <dbReference type="ARBA" id="ARBA00023136"/>
    </source>
</evidence>
<dbReference type="PATRIC" id="fig|1053224.3.peg.4703"/>
<dbReference type="InterPro" id="IPR036390">
    <property type="entry name" value="WH_DNA-bd_sf"/>
</dbReference>
<gene>
    <name evidence="9" type="ORF">IIC_04655</name>
</gene>
<dbReference type="PANTHER" id="PTHR37937:SF1">
    <property type="entry name" value="CONJUGATIVE TRANSFER: DNA TRANSPORT"/>
    <property type="match status" value="1"/>
</dbReference>
<dbReference type="Gene3D" id="3.40.50.300">
    <property type="entry name" value="P-loop containing nucleotide triphosphate hydrolases"/>
    <property type="match status" value="1"/>
</dbReference>
<dbReference type="SMART" id="SM00843">
    <property type="entry name" value="Ftsk_gamma"/>
    <property type="match status" value="2"/>
</dbReference>
<feature type="region of interest" description="Disordered" evidence="6">
    <location>
        <begin position="873"/>
        <end position="906"/>
    </location>
</feature>
<dbReference type="RefSeq" id="WP_016102709.1">
    <property type="nucleotide sequence ID" value="NZ_KB976282.1"/>
</dbReference>
<dbReference type="Proteomes" id="UP000014040">
    <property type="component" value="Unassembled WGS sequence"/>
</dbReference>
<sequence length="1180" mass="135660">MDAFKQRLPLITTSILLCGFVISFGVGIVNYIKLLYYAFEPPSYPIEITYVPLILMFFSLFLGEFSFRFYSRIPALHVKNGKLFILIASHIAVDIQFLWFATAPIHAKVIPYLTDKSKHVNFGEYQAIGHVLTGNFHTLTMIFVFLPTVFMILFTLWYSGHIVRYREEILKWVQKYEYKNHKLQKWFNSQEQQIYPDVEIGPHIEHKEMVRIKGKDRTLNGIIIGPIGSGKTSSLIIPMINQDLHWMVRFINTFENAYKKNDYDTEEVKGTFLNGVTVIEPSNDLCQKVYKLVQAHKIPESSVYYIDPTNPDTKNINILRGPVDKVAEVFAMVIQGLSESNNAFFEQAQRNHLKQHIYLLKMHNPQKDVTFDDLIEMYDDVERVHRMHKLLKVQVEKLYDFVQGGAASRDQNNEYKIIKGIDEWFDNTIREKTDSQGEPAVYKKGKYRGHPMHYDREEEYVKGLRNILKDLASNVLIRRVLFGKSDFDFDVHLEQGGILLVNTAKGELADLSNVLGKFALLSMQNAVFRREPNVSPYHHIIVDEFPDYVVRPFKEFPAQSRKYKVILTIASQTLSQLALDFTEQYMFTLLGSFRNKMIFGDVTPYDAKIFSDMFGEKEEFKESESEQGISPMQENPVSRLGSTYQKTKEVVMSPGDIMGQGAFICAARIVQDNHVQPVQQITSNFVPKEEFARAIIQVDERLGRFWENERLLLIKESVTKANPMKHIDAENMKKIEPLPPMQKDTMEQNNSLETHGEQQHIVSLDDYKEHKSEHETKLVEDIAVSNTSIANEQQTNHNEEEEAENEAVLYEEIKNFVIEAQQVSPSLLQRKFRIGYMKTARLIEKLEQNLVVSSYTGKEPRKVLISNDNSMSILPKDSENNTTPLSDTSLENTISPELAIPSEDKGRAQEDTSLFKDILYDDVTAFVRESGTASISVLQDTFKISYTRASRLIDALQRNGELPVIAEEIQLESISPEITDIVVEEVIEEARDLGLPDMEEYHEINMEVAELNKELSINMLEQDWNNDSIIHSNIPKETDPFLEELPADGLPITIIGTAETNIESTSIPVTAETHVEINTIPSTKTVNHTEENKLDEEVAKVYESISLTVHQNLEKNVAESTRNDEEQHKYKPMSYKERQDRLKAKQKNKNNTTQSVLNKIEKSKQKTSNVMSKELDDFFD</sequence>
<dbReference type="InterPro" id="IPR018541">
    <property type="entry name" value="Ftsk_gamma"/>
</dbReference>
<dbReference type="SUPFAM" id="SSF52540">
    <property type="entry name" value="P-loop containing nucleoside triphosphate hydrolases"/>
    <property type="match status" value="1"/>
</dbReference>
<dbReference type="InterPro" id="IPR051539">
    <property type="entry name" value="T4SS-coupling_protein"/>
</dbReference>
<evidence type="ECO:0000256" key="6">
    <source>
        <dbReference type="SAM" id="MobiDB-lite"/>
    </source>
</evidence>
<proteinExistence type="predicted"/>
<accession>R8HC42</accession>
<feature type="transmembrane region" description="Helical" evidence="7">
    <location>
        <begin position="139"/>
        <end position="158"/>
    </location>
</feature>
<dbReference type="SUPFAM" id="SSF46785">
    <property type="entry name" value="Winged helix' DNA-binding domain"/>
    <property type="match status" value="2"/>
</dbReference>
<dbReference type="GO" id="GO:0005886">
    <property type="term" value="C:plasma membrane"/>
    <property type="evidence" value="ECO:0007669"/>
    <property type="project" value="UniProtKB-SubCell"/>
</dbReference>
<dbReference type="CDD" id="cd01127">
    <property type="entry name" value="TrwB_TraG_TraD_VirD4"/>
    <property type="match status" value="1"/>
</dbReference>
<organism evidence="9 10">
    <name type="scientific">Bacillus cereus VD021</name>
    <dbReference type="NCBI Taxonomy" id="1053224"/>
    <lineage>
        <taxon>Bacteria</taxon>
        <taxon>Bacillati</taxon>
        <taxon>Bacillota</taxon>
        <taxon>Bacilli</taxon>
        <taxon>Bacillales</taxon>
        <taxon>Bacillaceae</taxon>
        <taxon>Bacillus</taxon>
        <taxon>Bacillus cereus group</taxon>
    </lineage>
</organism>
<feature type="transmembrane region" description="Helical" evidence="7">
    <location>
        <begin position="12"/>
        <end position="32"/>
    </location>
</feature>
<dbReference type="InterPro" id="IPR027417">
    <property type="entry name" value="P-loop_NTPase"/>
</dbReference>
<evidence type="ECO:0000313" key="10">
    <source>
        <dbReference type="Proteomes" id="UP000014040"/>
    </source>
</evidence>
<keyword evidence="4 7" id="KW-1133">Transmembrane helix</keyword>
<feature type="transmembrane region" description="Helical" evidence="7">
    <location>
        <begin position="44"/>
        <end position="62"/>
    </location>
</feature>
<dbReference type="HOGENOM" id="CLU_289623_0_0_9"/>
<feature type="domain" description="FtsK gamma" evidence="8">
    <location>
        <begin position="913"/>
        <end position="974"/>
    </location>
</feature>
<dbReference type="AlphaFoldDB" id="R8HC42"/>
<dbReference type="Pfam" id="PF12696">
    <property type="entry name" value="TraG-D_C"/>
    <property type="match status" value="1"/>
</dbReference>
<dbReference type="Gene3D" id="1.10.10.10">
    <property type="entry name" value="Winged helix-like DNA-binding domain superfamily/Winged helix DNA-binding domain"/>
    <property type="match status" value="2"/>
</dbReference>
<evidence type="ECO:0000313" key="9">
    <source>
        <dbReference type="EMBL" id="EOO70428.1"/>
    </source>
</evidence>
<comment type="subcellular location">
    <subcellularLocation>
        <location evidence="1">Cell membrane</location>
        <topology evidence="1">Multi-pass membrane protein</topology>
    </subcellularLocation>
</comment>
<keyword evidence="3 7" id="KW-0812">Transmembrane</keyword>
<evidence type="ECO:0000259" key="8">
    <source>
        <dbReference type="SMART" id="SM00843"/>
    </source>
</evidence>
<dbReference type="EMBL" id="AHES01000054">
    <property type="protein sequence ID" value="EOO70428.1"/>
    <property type="molecule type" value="Genomic_DNA"/>
</dbReference>
<comment type="caution">
    <text evidence="9">The sequence shown here is derived from an EMBL/GenBank/DDBJ whole genome shotgun (WGS) entry which is preliminary data.</text>
</comment>
<protein>
    <recommendedName>
        <fullName evidence="8">FtsK gamma domain-containing protein</fullName>
    </recommendedName>
</protein>
<dbReference type="PANTHER" id="PTHR37937">
    <property type="entry name" value="CONJUGATIVE TRANSFER: DNA TRANSPORT"/>
    <property type="match status" value="1"/>
</dbReference>
<dbReference type="InterPro" id="IPR036388">
    <property type="entry name" value="WH-like_DNA-bd_sf"/>
</dbReference>
<evidence type="ECO:0000256" key="4">
    <source>
        <dbReference type="ARBA" id="ARBA00022989"/>
    </source>
</evidence>
<feature type="domain" description="FtsK gamma" evidence="8">
    <location>
        <begin position="803"/>
        <end position="868"/>
    </location>
</feature>
<keyword evidence="5 7" id="KW-0472">Membrane</keyword>
<feature type="compositionally biased region" description="Polar residues" evidence="6">
    <location>
        <begin position="880"/>
        <end position="895"/>
    </location>
</feature>
<feature type="transmembrane region" description="Helical" evidence="7">
    <location>
        <begin position="83"/>
        <end position="102"/>
    </location>
</feature>
<evidence type="ECO:0000256" key="2">
    <source>
        <dbReference type="ARBA" id="ARBA00022475"/>
    </source>
</evidence>
<name>R8HC42_BACCE</name>